<evidence type="ECO:0000256" key="1">
    <source>
        <dbReference type="SAM" id="Phobius"/>
    </source>
</evidence>
<keyword evidence="1" id="KW-0472">Membrane</keyword>
<accession>A0AAX6IBU9</accession>
<keyword evidence="1" id="KW-0812">Transmembrane</keyword>
<keyword evidence="3" id="KW-1185">Reference proteome</keyword>
<gene>
    <name evidence="2" type="ORF">M6B38_268725</name>
</gene>
<feature type="transmembrane region" description="Helical" evidence="1">
    <location>
        <begin position="12"/>
        <end position="34"/>
    </location>
</feature>
<feature type="transmembrane region" description="Helical" evidence="1">
    <location>
        <begin position="46"/>
        <end position="67"/>
    </location>
</feature>
<dbReference type="AlphaFoldDB" id="A0AAX6IBU9"/>
<name>A0AAX6IBU9_IRIPA</name>
<reference evidence="2" key="1">
    <citation type="journal article" date="2023" name="GigaByte">
        <title>Genome assembly of the bearded iris, Iris pallida Lam.</title>
        <authorList>
            <person name="Bruccoleri R.E."/>
            <person name="Oakeley E.J."/>
            <person name="Faust A.M.E."/>
            <person name="Altorfer M."/>
            <person name="Dessus-Babus S."/>
            <person name="Burckhardt D."/>
            <person name="Oertli M."/>
            <person name="Naumann U."/>
            <person name="Petersen F."/>
            <person name="Wong J."/>
        </authorList>
    </citation>
    <scope>NUCLEOTIDE SEQUENCE</scope>
    <source>
        <strain evidence="2">GSM-AAB239-AS_SAM_17_03QT</strain>
    </source>
</reference>
<keyword evidence="1" id="KW-1133">Transmembrane helix</keyword>
<protein>
    <submittedName>
        <fullName evidence="2">Uncharacterized protein</fullName>
    </submittedName>
</protein>
<dbReference type="EMBL" id="JANAVB010003398">
    <property type="protein sequence ID" value="KAJ6849895.1"/>
    <property type="molecule type" value="Genomic_DNA"/>
</dbReference>
<proteinExistence type="predicted"/>
<organism evidence="2 3">
    <name type="scientific">Iris pallida</name>
    <name type="common">Sweet iris</name>
    <dbReference type="NCBI Taxonomy" id="29817"/>
    <lineage>
        <taxon>Eukaryota</taxon>
        <taxon>Viridiplantae</taxon>
        <taxon>Streptophyta</taxon>
        <taxon>Embryophyta</taxon>
        <taxon>Tracheophyta</taxon>
        <taxon>Spermatophyta</taxon>
        <taxon>Magnoliopsida</taxon>
        <taxon>Liliopsida</taxon>
        <taxon>Asparagales</taxon>
        <taxon>Iridaceae</taxon>
        <taxon>Iridoideae</taxon>
        <taxon>Irideae</taxon>
        <taxon>Iris</taxon>
    </lineage>
</organism>
<sequence length="89" mass="9995">MSCTSGSGFTSCTLFSILLCSFLYFHVLFLYFIFHVLLYSFSYHDVLVHYLELYFALLLTGYVAGVLKDTVLPYGPDLGILAEQDGAMT</sequence>
<evidence type="ECO:0000313" key="2">
    <source>
        <dbReference type="EMBL" id="KAJ6849895.1"/>
    </source>
</evidence>
<comment type="caution">
    <text evidence="2">The sequence shown here is derived from an EMBL/GenBank/DDBJ whole genome shotgun (WGS) entry which is preliminary data.</text>
</comment>
<evidence type="ECO:0000313" key="3">
    <source>
        <dbReference type="Proteomes" id="UP001140949"/>
    </source>
</evidence>
<reference evidence="2" key="2">
    <citation type="submission" date="2023-04" db="EMBL/GenBank/DDBJ databases">
        <authorList>
            <person name="Bruccoleri R.E."/>
            <person name="Oakeley E.J."/>
            <person name="Faust A.-M."/>
            <person name="Dessus-Babus S."/>
            <person name="Altorfer M."/>
            <person name="Burckhardt D."/>
            <person name="Oertli M."/>
            <person name="Naumann U."/>
            <person name="Petersen F."/>
            <person name="Wong J."/>
        </authorList>
    </citation>
    <scope>NUCLEOTIDE SEQUENCE</scope>
    <source>
        <strain evidence="2">GSM-AAB239-AS_SAM_17_03QT</strain>
        <tissue evidence="2">Leaf</tissue>
    </source>
</reference>
<dbReference type="Proteomes" id="UP001140949">
    <property type="component" value="Unassembled WGS sequence"/>
</dbReference>